<dbReference type="GO" id="GO:0016020">
    <property type="term" value="C:membrane"/>
    <property type="evidence" value="ECO:0007669"/>
    <property type="project" value="TreeGrafter"/>
</dbReference>
<feature type="compositionally biased region" description="Polar residues" evidence="4">
    <location>
        <begin position="90"/>
        <end position="100"/>
    </location>
</feature>
<dbReference type="Gene3D" id="3.40.50.1820">
    <property type="entry name" value="alpha/beta hydrolase"/>
    <property type="match status" value="1"/>
</dbReference>
<keyword evidence="3" id="KW-0012">Acyltransferase</keyword>
<name>A0A8T0IJF1_CERPU</name>
<dbReference type="GO" id="GO:0004144">
    <property type="term" value="F:diacylglycerol O-acyltransferase activity"/>
    <property type="evidence" value="ECO:0007669"/>
    <property type="project" value="UniProtKB-ARBA"/>
</dbReference>
<evidence type="ECO:0000256" key="1">
    <source>
        <dbReference type="ARBA" id="ARBA00005420"/>
    </source>
</evidence>
<evidence type="ECO:0000313" key="6">
    <source>
        <dbReference type="EMBL" id="KAG0583155.1"/>
    </source>
</evidence>
<dbReference type="Pfam" id="PF03982">
    <property type="entry name" value="DAGAT"/>
    <property type="match status" value="1"/>
</dbReference>
<dbReference type="InterPro" id="IPR022742">
    <property type="entry name" value="Hydrolase_4"/>
</dbReference>
<dbReference type="SUPFAM" id="SSF53474">
    <property type="entry name" value="alpha/beta-Hydrolases"/>
    <property type="match status" value="1"/>
</dbReference>
<evidence type="ECO:0000256" key="4">
    <source>
        <dbReference type="SAM" id="MobiDB-lite"/>
    </source>
</evidence>
<organism evidence="6 7">
    <name type="scientific">Ceratodon purpureus</name>
    <name type="common">Fire moss</name>
    <name type="synonym">Dicranum purpureum</name>
    <dbReference type="NCBI Taxonomy" id="3225"/>
    <lineage>
        <taxon>Eukaryota</taxon>
        <taxon>Viridiplantae</taxon>
        <taxon>Streptophyta</taxon>
        <taxon>Embryophyta</taxon>
        <taxon>Bryophyta</taxon>
        <taxon>Bryophytina</taxon>
        <taxon>Bryopsida</taxon>
        <taxon>Dicranidae</taxon>
        <taxon>Pseudoditrichales</taxon>
        <taxon>Ditrichaceae</taxon>
        <taxon>Ceratodon</taxon>
    </lineage>
</organism>
<comment type="similarity">
    <text evidence="1">Belongs to the diacylglycerol acyltransferase family.</text>
</comment>
<feature type="region of interest" description="Disordered" evidence="4">
    <location>
        <begin position="87"/>
        <end position="113"/>
    </location>
</feature>
<evidence type="ECO:0000256" key="2">
    <source>
        <dbReference type="ARBA" id="ARBA00022679"/>
    </source>
</evidence>
<keyword evidence="2" id="KW-0808">Transferase</keyword>
<dbReference type="InterPro" id="IPR029058">
    <property type="entry name" value="AB_hydrolase_fold"/>
</dbReference>
<dbReference type="InterPro" id="IPR007130">
    <property type="entry name" value="DAGAT"/>
</dbReference>
<proteinExistence type="inferred from homology"/>
<dbReference type="PANTHER" id="PTHR22753">
    <property type="entry name" value="TRANSMEMBRANE PROTEIN 68"/>
    <property type="match status" value="1"/>
</dbReference>
<dbReference type="PANTHER" id="PTHR22753:SF14">
    <property type="entry name" value="MONOACYLGLYCEROL_DIACYLGLYCEROL O-ACYLTRANSFERASE"/>
    <property type="match status" value="1"/>
</dbReference>
<accession>A0A8T0IJF1</accession>
<gene>
    <name evidence="6" type="ORF">KC19_3G113700</name>
</gene>
<dbReference type="GO" id="GO:0019432">
    <property type="term" value="P:triglyceride biosynthetic process"/>
    <property type="evidence" value="ECO:0007669"/>
    <property type="project" value="UniProtKB-ARBA"/>
</dbReference>
<dbReference type="Proteomes" id="UP000822688">
    <property type="component" value="Chromosome 3"/>
</dbReference>
<feature type="region of interest" description="Disordered" evidence="4">
    <location>
        <begin position="50"/>
        <end position="74"/>
    </location>
</feature>
<evidence type="ECO:0000256" key="3">
    <source>
        <dbReference type="ARBA" id="ARBA00023315"/>
    </source>
</evidence>
<evidence type="ECO:0000313" key="7">
    <source>
        <dbReference type="Proteomes" id="UP000822688"/>
    </source>
</evidence>
<dbReference type="EMBL" id="CM026423">
    <property type="protein sequence ID" value="KAG0583155.1"/>
    <property type="molecule type" value="Genomic_DNA"/>
</dbReference>
<comment type="caution">
    <text evidence="6">The sequence shown here is derived from an EMBL/GenBank/DDBJ whole genome shotgun (WGS) entry which is preliminary data.</text>
</comment>
<sequence length="680" mass="75929">MLASVLWQPNSHAVHLNIVARIREGDNNPVYGCSSRTSRAWHTTRCSDRRVSERHGASETLEPAGRKPVNGSFVAGRKRDDQLSVRNIGDESSQSANTLAGNRYSRDEGGPPRWFCPQATASSEDVPVMFYIPGMDSSGWGLQSHHESLARLFALQCLHIPVGDRTSFMGLLEMVESEVVAEARRRPSSPVYLVGEAFGGALALSVAARNPELDLILVLVNPATSFAESQLQSLVPLLSNLPWDHVFGALSLLNIILGRPLEVPQSKMETSSVDGFSKDILLWKVHMLQKAAAYANSRLHAVKAEVLVLASDNDRVLPSSKEADKLKKLIKGCRIRKFPRSGHNLLQEGEFNLATVIKAVGCYRHTSKWDPVLDYAMVTDQEITTFYDKNVKLIHQLTSPVFFSTSDDGGIVQGLSNIPTDRPIMLVGYHMFLGIELGVLVSEVFKETKILVRGLAHPGVVGKEYEGDYQPDPSNGDGVRLFGGVPSYGRTMYTLLKHGNSALLYPGGSREALHRKGEEYKLFWPEKSEFVQMAVRHGVTIIPFGAVGEDDIFNIVLDLNDLRKYPPLLELLSPKNIPVLRQNMTGEIADQQWHLPIALPKGIGRLYFLFQKPIVTAGREEEFRDREKVEDLYKHVKSEVETALLYLQEKRKEDPYRHFVSRMLYESPLGQNRQAPTFKP</sequence>
<protein>
    <recommendedName>
        <fullName evidence="5">Serine aminopeptidase S33 domain-containing protein</fullName>
    </recommendedName>
</protein>
<reference evidence="6" key="1">
    <citation type="submission" date="2020-06" db="EMBL/GenBank/DDBJ databases">
        <title>WGS assembly of Ceratodon purpureus strain R40.</title>
        <authorList>
            <person name="Carey S.B."/>
            <person name="Jenkins J."/>
            <person name="Shu S."/>
            <person name="Lovell J.T."/>
            <person name="Sreedasyam A."/>
            <person name="Maumus F."/>
            <person name="Tiley G.P."/>
            <person name="Fernandez-Pozo N."/>
            <person name="Barry K."/>
            <person name="Chen C."/>
            <person name="Wang M."/>
            <person name="Lipzen A."/>
            <person name="Daum C."/>
            <person name="Saski C.A."/>
            <person name="Payton A.C."/>
            <person name="Mcbreen J.C."/>
            <person name="Conrad R.E."/>
            <person name="Kollar L.M."/>
            <person name="Olsson S."/>
            <person name="Huttunen S."/>
            <person name="Landis J.B."/>
            <person name="Wickett N.J."/>
            <person name="Johnson M.G."/>
            <person name="Rensing S.A."/>
            <person name="Grimwood J."/>
            <person name="Schmutz J."/>
            <person name="Mcdaniel S.F."/>
        </authorList>
    </citation>
    <scope>NUCLEOTIDE SEQUENCE</scope>
    <source>
        <strain evidence="6">R40</strain>
    </source>
</reference>
<dbReference type="AlphaFoldDB" id="A0A8T0IJF1"/>
<evidence type="ECO:0000259" key="5">
    <source>
        <dbReference type="Pfam" id="PF12146"/>
    </source>
</evidence>
<dbReference type="Pfam" id="PF12146">
    <property type="entry name" value="Hydrolase_4"/>
    <property type="match status" value="1"/>
</dbReference>
<keyword evidence="7" id="KW-1185">Reference proteome</keyword>
<dbReference type="CDD" id="cd07987">
    <property type="entry name" value="LPLAT_MGAT-like"/>
    <property type="match status" value="1"/>
</dbReference>
<feature type="domain" description="Serine aminopeptidase S33" evidence="5">
    <location>
        <begin position="183"/>
        <end position="349"/>
    </location>
</feature>